<protein>
    <submittedName>
        <fullName evidence="2">DUF659 domain-containing protein</fullName>
    </submittedName>
</protein>
<dbReference type="WBParaSite" id="RSKR_0001079200.1">
    <property type="protein sequence ID" value="RSKR_0001079200.1"/>
    <property type="gene ID" value="RSKR_0001079200"/>
</dbReference>
<reference evidence="2" key="1">
    <citation type="submission" date="2016-11" db="UniProtKB">
        <authorList>
            <consortium name="WormBaseParasite"/>
        </authorList>
    </citation>
    <scope>IDENTIFICATION</scope>
    <source>
        <strain evidence="2">KR3021</strain>
    </source>
</reference>
<name>A0AC35UGW4_9BILA</name>
<organism evidence="1 2">
    <name type="scientific">Rhabditophanes sp. KR3021</name>
    <dbReference type="NCBI Taxonomy" id="114890"/>
    <lineage>
        <taxon>Eukaryota</taxon>
        <taxon>Metazoa</taxon>
        <taxon>Ecdysozoa</taxon>
        <taxon>Nematoda</taxon>
        <taxon>Chromadorea</taxon>
        <taxon>Rhabditida</taxon>
        <taxon>Tylenchina</taxon>
        <taxon>Panagrolaimomorpha</taxon>
        <taxon>Strongyloidoidea</taxon>
        <taxon>Alloionematidae</taxon>
        <taxon>Rhabditophanes</taxon>
    </lineage>
</organism>
<dbReference type="Proteomes" id="UP000095286">
    <property type="component" value="Unplaced"/>
</dbReference>
<evidence type="ECO:0000313" key="2">
    <source>
        <dbReference type="WBParaSite" id="RSKR_0001079200.1"/>
    </source>
</evidence>
<accession>A0AC35UGW4</accession>
<evidence type="ECO:0000313" key="1">
    <source>
        <dbReference type="Proteomes" id="UP000095286"/>
    </source>
</evidence>
<sequence>MIWLDVCQRVKLSIEEAAILVFECHLGFRKCGLLRHILRKIDYNILPDVRKVYKFKRGLQNGIVLASSVEIEETKEIIQYANIVNVEEMLSERIVNLHKVDALGFDKGAVNICIMADKGSTTTKLALLIKLRQDLKTNGTLNLSCFSIYYGDDSHTNMAKCFDKIADDLHKFTRIKLDNQWYPVNLHITGDYKFLCSAVGHIGAASCYPCLKYVAQTRKHGKGILWSELTETDSRNDEYYKLHAGEYSIEKAPIFQINPEFTHLPVLHIFMGIFKHVLDSLKNHLQKIDDNRKPMEIADELLGSELTEHESDEDYNYFDDMSEDEDVEGDNDDEYAIEEDQTLLIERLERNIKRCGAKANQYWQIFSGNNVSKLLDKSETLFVDLSGHKIDGYRKIFEALKEVKDLSIAKTLSNDQVNRAISAIGAFKVAMSNKVLGLTVQPKAHLLVTHMPEQLRRYSTMNYFSEQSIESLHASMNMQMPRVSAFSSSDSIVHLMTWHNEMVAYYDSQTSSLNVD</sequence>
<proteinExistence type="predicted"/>